<dbReference type="PANTHER" id="PTHR34289:SF8">
    <property type="entry name" value="DUF819 DOMAIN-CONTAINING PROTEIN"/>
    <property type="match status" value="1"/>
</dbReference>
<reference evidence="2" key="2">
    <citation type="submission" date="2020-09" db="EMBL/GenBank/DDBJ databases">
        <authorList>
            <person name="Sun Q."/>
            <person name="Kim S."/>
        </authorList>
    </citation>
    <scope>NUCLEOTIDE SEQUENCE</scope>
    <source>
        <strain evidence="2">KCTC 23224</strain>
    </source>
</reference>
<reference evidence="2" key="1">
    <citation type="journal article" date="2014" name="Int. J. Syst. Evol. Microbiol.">
        <title>Complete genome sequence of Corynebacterium casei LMG S-19264T (=DSM 44701T), isolated from a smear-ripened cheese.</title>
        <authorList>
            <consortium name="US DOE Joint Genome Institute (JGI-PGF)"/>
            <person name="Walter F."/>
            <person name="Albersmeier A."/>
            <person name="Kalinowski J."/>
            <person name="Ruckert C."/>
        </authorList>
    </citation>
    <scope>NUCLEOTIDE SEQUENCE</scope>
    <source>
        <strain evidence="2">KCTC 23224</strain>
    </source>
</reference>
<feature type="transmembrane region" description="Helical" evidence="1">
    <location>
        <begin position="219"/>
        <end position="243"/>
    </location>
</feature>
<evidence type="ECO:0000313" key="3">
    <source>
        <dbReference type="Proteomes" id="UP000642809"/>
    </source>
</evidence>
<feature type="transmembrane region" description="Helical" evidence="1">
    <location>
        <begin position="356"/>
        <end position="375"/>
    </location>
</feature>
<gene>
    <name evidence="2" type="ORF">GCM10008106_01600</name>
</gene>
<feature type="transmembrane region" description="Helical" evidence="1">
    <location>
        <begin position="381"/>
        <end position="401"/>
    </location>
</feature>
<feature type="transmembrane region" description="Helical" evidence="1">
    <location>
        <begin position="125"/>
        <end position="144"/>
    </location>
</feature>
<keyword evidence="1" id="KW-0812">Transmembrane</keyword>
<keyword evidence="1" id="KW-1133">Transmembrane helix</keyword>
<name>A0A8J3CVB0_9BACT</name>
<accession>A0A8J3CVB0</accession>
<keyword evidence="3" id="KW-1185">Reference proteome</keyword>
<feature type="transmembrane region" description="Helical" evidence="1">
    <location>
        <begin position="151"/>
        <end position="176"/>
    </location>
</feature>
<evidence type="ECO:0000256" key="1">
    <source>
        <dbReference type="SAM" id="Phobius"/>
    </source>
</evidence>
<dbReference type="Proteomes" id="UP000642809">
    <property type="component" value="Unassembled WGS sequence"/>
</dbReference>
<feature type="transmembrane region" description="Helical" evidence="1">
    <location>
        <begin position="56"/>
        <end position="76"/>
    </location>
</feature>
<feature type="transmembrane region" description="Helical" evidence="1">
    <location>
        <begin position="285"/>
        <end position="303"/>
    </location>
</feature>
<dbReference type="Pfam" id="PF05684">
    <property type="entry name" value="DUF819"/>
    <property type="match status" value="1"/>
</dbReference>
<feature type="transmembrane region" description="Helical" evidence="1">
    <location>
        <begin position="88"/>
        <end position="105"/>
    </location>
</feature>
<comment type="caution">
    <text evidence="2">The sequence shown here is derived from an EMBL/GenBank/DDBJ whole genome shotgun (WGS) entry which is preliminary data.</text>
</comment>
<feature type="transmembrane region" description="Helical" evidence="1">
    <location>
        <begin position="439"/>
        <end position="463"/>
    </location>
</feature>
<dbReference type="EMBL" id="BMYF01000001">
    <property type="protein sequence ID" value="GHB24546.1"/>
    <property type="molecule type" value="Genomic_DNA"/>
</dbReference>
<proteinExistence type="predicted"/>
<keyword evidence="1" id="KW-0472">Membrane</keyword>
<feature type="transmembrane region" description="Helical" evidence="1">
    <location>
        <begin position="406"/>
        <end position="427"/>
    </location>
</feature>
<feature type="transmembrane region" description="Helical" evidence="1">
    <location>
        <begin position="323"/>
        <end position="340"/>
    </location>
</feature>
<organism evidence="2 3">
    <name type="scientific">Mongoliitalea lutea</name>
    <dbReference type="NCBI Taxonomy" id="849756"/>
    <lineage>
        <taxon>Bacteria</taxon>
        <taxon>Pseudomonadati</taxon>
        <taxon>Bacteroidota</taxon>
        <taxon>Cytophagia</taxon>
        <taxon>Cytophagales</taxon>
        <taxon>Cyclobacteriaceae</taxon>
        <taxon>Mongoliitalea</taxon>
    </lineage>
</organism>
<evidence type="ECO:0000313" key="2">
    <source>
        <dbReference type="EMBL" id="GHB24546.1"/>
    </source>
</evidence>
<sequence length="466" mass="50278">MASDYLYIKLVLYLSFPNTSICEHGHFLYLRMLNFKFNPSKLLFLNKFPMTEQAPLLTNDATVLGLLMLILAFVFSTSASKAPFWQKFYKYIPSVLLCYFIPAVFNSLGVISGDSSNLYKVASRYLLPTSLVLLTLGIDFKGILKLGPKALIMFLAGSLGIVLGGPLALLTISIIYPEILGGVGPDEIWRGLATIAGSWIGGGANQTAMLEVFGASPTLFSQMIAVDVLVANVWMAVLLYWAAKPGKIDKIFKADASAITELQEKVEKYRASIMKLPSLADTMKIFGVGFAITGLSHLVADYLAPFIGKNYPSLSAYSLDSTFFWIVVIATTGGLILSFTKSRELEGVGASRMGSLLLYVLVATIGMQMDLGAIFDNPVFFLIGLTWMLFHVIIMLLVAYLIKAPFFFVAVGSQANVGGAASAPIVASAFNPSLAPVGVLMAVLGYAVGTYGAYLCGLLMQLVHGM</sequence>
<dbReference type="AlphaFoldDB" id="A0A8J3CVB0"/>
<protein>
    <submittedName>
        <fullName evidence="2">Membrane protein</fullName>
    </submittedName>
</protein>
<dbReference type="InterPro" id="IPR008537">
    <property type="entry name" value="DUF819"/>
</dbReference>
<dbReference type="PANTHER" id="PTHR34289">
    <property type="entry name" value="PROTEIN, PUTATIVE (DUF819)-RELATED"/>
    <property type="match status" value="1"/>
</dbReference>